<comment type="caution">
    <text evidence="2">The sequence shown here is derived from an EMBL/GenBank/DDBJ whole genome shotgun (WGS) entry which is preliminary data.</text>
</comment>
<dbReference type="InterPro" id="IPR043129">
    <property type="entry name" value="ATPase_NBD"/>
</dbReference>
<dbReference type="InterPro" id="IPR000600">
    <property type="entry name" value="ROK"/>
</dbReference>
<keyword evidence="3" id="KW-1185">Reference proteome</keyword>
<protein>
    <submittedName>
        <fullName evidence="2">ROK family protein</fullName>
    </submittedName>
</protein>
<dbReference type="RefSeq" id="WP_243128805.1">
    <property type="nucleotide sequence ID" value="NZ_JBBMFP010000030.1"/>
</dbReference>
<dbReference type="PANTHER" id="PTHR18964">
    <property type="entry name" value="ROK (REPRESSOR, ORF, KINASE) FAMILY"/>
    <property type="match status" value="1"/>
</dbReference>
<evidence type="ECO:0000313" key="3">
    <source>
        <dbReference type="Proteomes" id="UP001457898"/>
    </source>
</evidence>
<gene>
    <name evidence="2" type="ORF">WMO65_23455</name>
</gene>
<dbReference type="SUPFAM" id="SSF53067">
    <property type="entry name" value="Actin-like ATPase domain"/>
    <property type="match status" value="1"/>
</dbReference>
<reference evidence="2 3" key="1">
    <citation type="submission" date="2024-03" db="EMBL/GenBank/DDBJ databases">
        <title>Human intestinal bacterial collection.</title>
        <authorList>
            <person name="Pauvert C."/>
            <person name="Hitch T.C.A."/>
            <person name="Clavel T."/>
        </authorList>
    </citation>
    <scope>NUCLEOTIDE SEQUENCE [LARGE SCALE GENOMIC DNA]</scope>
    <source>
        <strain evidence="2 3">CLA-SR-H028</strain>
    </source>
</reference>
<evidence type="ECO:0000313" key="2">
    <source>
        <dbReference type="EMBL" id="MEQ2433956.1"/>
    </source>
</evidence>
<proteinExistence type="inferred from homology"/>
<dbReference type="EMBL" id="JBBMFP010000030">
    <property type="protein sequence ID" value="MEQ2433956.1"/>
    <property type="molecule type" value="Genomic_DNA"/>
</dbReference>
<dbReference type="PANTHER" id="PTHR18964:SF149">
    <property type="entry name" value="BIFUNCTIONAL UDP-N-ACETYLGLUCOSAMINE 2-EPIMERASE_N-ACETYLMANNOSAMINE KINASE"/>
    <property type="match status" value="1"/>
</dbReference>
<dbReference type="Proteomes" id="UP001457898">
    <property type="component" value="Unassembled WGS sequence"/>
</dbReference>
<dbReference type="Gene3D" id="3.30.420.40">
    <property type="match status" value="2"/>
</dbReference>
<name>A0ABV1DU75_9FIRM</name>
<evidence type="ECO:0000256" key="1">
    <source>
        <dbReference type="ARBA" id="ARBA00006479"/>
    </source>
</evidence>
<dbReference type="Pfam" id="PF00480">
    <property type="entry name" value="ROK"/>
    <property type="match status" value="1"/>
</dbReference>
<organism evidence="2 3">
    <name type="scientific">Blautia caccae</name>
    <dbReference type="NCBI Taxonomy" id="3133175"/>
    <lineage>
        <taxon>Bacteria</taxon>
        <taxon>Bacillati</taxon>
        <taxon>Bacillota</taxon>
        <taxon>Clostridia</taxon>
        <taxon>Lachnospirales</taxon>
        <taxon>Lachnospiraceae</taxon>
        <taxon>Blautia</taxon>
    </lineage>
</organism>
<sequence>MAKATVKDGELLNTLGIDIGGTFIKYALVDEEYEMVSQWKIPTGSMKDKDAFYDHLASGWQDRGEFDSVGVCAPGLIGPDGRVNTYAAPGVDAMYHTNVPEEIEKRCSKKAAAINDAKAAGLCEFRLGNARDAESSVCILIGTGIGGCYCDRNGVVLGQGGFAGELHFLPAFDPERGRFEKMGNLCSMTGLVWLYHKLSGKEEPALGEGREVLRRYLEGEECAIHTVEEWLYRLSMYLIAVEAVYDPQVICIGGGVSEEEWFLKKLTEVHHKEFLRYFRSDEMFLQTEVRRCRFANGSNILGAVLNVRGQQPDQR</sequence>
<comment type="similarity">
    <text evidence="1">Belongs to the ROK (NagC/XylR) family.</text>
</comment>
<accession>A0ABV1DU75</accession>